<dbReference type="EMBL" id="JACSZT010000004">
    <property type="protein sequence ID" value="MBC6498420.1"/>
    <property type="molecule type" value="Genomic_DNA"/>
</dbReference>
<name>A0A923NET8_WEICO</name>
<proteinExistence type="predicted"/>
<reference evidence="1" key="1">
    <citation type="submission" date="2020-08" db="EMBL/GenBank/DDBJ databases">
        <title>Complete genome sequence of Weissella confusa strain FS54 provides insights into metabolic potential.</title>
        <authorList>
            <person name="Fhoula I."/>
            <person name="Najjari A."/>
            <person name="Lekired A."/>
            <person name="Bessrour-Aouam N."/>
            <person name="Jaballah S."/>
            <person name="Klibi N."/>
            <person name="Ouzari H.-I."/>
        </authorList>
    </citation>
    <scope>NUCLEOTIDE SEQUENCE</scope>
    <source>
        <strain evidence="1">FS54</strain>
    </source>
</reference>
<organism evidence="1 2">
    <name type="scientific">Weissella confusa</name>
    <name type="common">Lactobacillus confusus</name>
    <dbReference type="NCBI Taxonomy" id="1583"/>
    <lineage>
        <taxon>Bacteria</taxon>
        <taxon>Bacillati</taxon>
        <taxon>Bacillota</taxon>
        <taxon>Bacilli</taxon>
        <taxon>Lactobacillales</taxon>
        <taxon>Lactobacillaceae</taxon>
        <taxon>Weissella</taxon>
    </lineage>
</organism>
<evidence type="ECO:0000313" key="1">
    <source>
        <dbReference type="EMBL" id="MBC6498420.1"/>
    </source>
</evidence>
<dbReference type="Proteomes" id="UP000650485">
    <property type="component" value="Unassembled WGS sequence"/>
</dbReference>
<comment type="caution">
    <text evidence="1">The sequence shown here is derived from an EMBL/GenBank/DDBJ whole genome shotgun (WGS) entry which is preliminary data.</text>
</comment>
<accession>A0A923NET8</accession>
<dbReference type="AlphaFoldDB" id="A0A923NET8"/>
<protein>
    <submittedName>
        <fullName evidence="1">Uncharacterized protein</fullName>
    </submittedName>
</protein>
<gene>
    <name evidence="1" type="ORF">H7R52_05425</name>
</gene>
<sequence length="49" mass="5525">MDLEVSGLNAQREATQHLYDAHFISAETGLKIRQMINFAEAGMLTDEEE</sequence>
<evidence type="ECO:0000313" key="2">
    <source>
        <dbReference type="Proteomes" id="UP000650485"/>
    </source>
</evidence>